<keyword evidence="2" id="KW-1185">Reference proteome</keyword>
<comment type="caution">
    <text evidence="1">The sequence shown here is derived from an EMBL/GenBank/DDBJ whole genome shotgun (WGS) entry which is preliminary data.</text>
</comment>
<organism evidence="1 2">
    <name type="scientific">Vararia minispora EC-137</name>
    <dbReference type="NCBI Taxonomy" id="1314806"/>
    <lineage>
        <taxon>Eukaryota</taxon>
        <taxon>Fungi</taxon>
        <taxon>Dikarya</taxon>
        <taxon>Basidiomycota</taxon>
        <taxon>Agaricomycotina</taxon>
        <taxon>Agaricomycetes</taxon>
        <taxon>Russulales</taxon>
        <taxon>Lachnocladiaceae</taxon>
        <taxon>Vararia</taxon>
    </lineage>
</organism>
<protein>
    <submittedName>
        <fullName evidence="1">Dbl-like domain-containing protein</fullName>
    </submittedName>
</protein>
<reference evidence="1" key="1">
    <citation type="submission" date="2021-02" db="EMBL/GenBank/DDBJ databases">
        <authorList>
            <consortium name="DOE Joint Genome Institute"/>
            <person name="Ahrendt S."/>
            <person name="Looney B.P."/>
            <person name="Miyauchi S."/>
            <person name="Morin E."/>
            <person name="Drula E."/>
            <person name="Courty P.E."/>
            <person name="Chicoki N."/>
            <person name="Fauchery L."/>
            <person name="Kohler A."/>
            <person name="Kuo A."/>
            <person name="Labutti K."/>
            <person name="Pangilinan J."/>
            <person name="Lipzen A."/>
            <person name="Riley R."/>
            <person name="Andreopoulos W."/>
            <person name="He G."/>
            <person name="Johnson J."/>
            <person name="Barry K.W."/>
            <person name="Grigoriev I.V."/>
            <person name="Nagy L."/>
            <person name="Hibbett D."/>
            <person name="Henrissat B."/>
            <person name="Matheny P.B."/>
            <person name="Labbe J."/>
            <person name="Martin F."/>
        </authorList>
    </citation>
    <scope>NUCLEOTIDE SEQUENCE</scope>
    <source>
        <strain evidence="1">EC-137</strain>
    </source>
</reference>
<name>A0ACB8QU06_9AGAM</name>
<accession>A0ACB8QU06</accession>
<evidence type="ECO:0000313" key="2">
    <source>
        <dbReference type="Proteomes" id="UP000814128"/>
    </source>
</evidence>
<reference evidence="1" key="2">
    <citation type="journal article" date="2022" name="New Phytol.">
        <title>Evolutionary transition to the ectomycorrhizal habit in the genomes of a hyperdiverse lineage of mushroom-forming fungi.</title>
        <authorList>
            <person name="Looney B."/>
            <person name="Miyauchi S."/>
            <person name="Morin E."/>
            <person name="Drula E."/>
            <person name="Courty P.E."/>
            <person name="Kohler A."/>
            <person name="Kuo A."/>
            <person name="LaButti K."/>
            <person name="Pangilinan J."/>
            <person name="Lipzen A."/>
            <person name="Riley R."/>
            <person name="Andreopoulos W."/>
            <person name="He G."/>
            <person name="Johnson J."/>
            <person name="Nolan M."/>
            <person name="Tritt A."/>
            <person name="Barry K.W."/>
            <person name="Grigoriev I.V."/>
            <person name="Nagy L.G."/>
            <person name="Hibbett D."/>
            <person name="Henrissat B."/>
            <person name="Matheny P.B."/>
            <person name="Labbe J."/>
            <person name="Martin F.M."/>
        </authorList>
    </citation>
    <scope>NUCLEOTIDE SEQUENCE</scope>
    <source>
        <strain evidence="1">EC-137</strain>
    </source>
</reference>
<gene>
    <name evidence="1" type="ORF">K488DRAFT_43538</name>
</gene>
<evidence type="ECO:0000313" key="1">
    <source>
        <dbReference type="EMBL" id="KAI0035294.1"/>
    </source>
</evidence>
<dbReference type="EMBL" id="MU273486">
    <property type="protein sequence ID" value="KAI0035294.1"/>
    <property type="molecule type" value="Genomic_DNA"/>
</dbReference>
<dbReference type="Proteomes" id="UP000814128">
    <property type="component" value="Unassembled WGS sequence"/>
</dbReference>
<proteinExistence type="predicted"/>
<sequence length="1289" mass="145249">MTLKGREALGLGLDQGYADEDEDDFELPDHLSDEDGFGSFANFALLSNIAVWLRDEVPRGTHVKGSIPYPRAFTGKDIVNTLQTQIRRVLLQHQGSAENDRYIALLVARSLQQQLFFYEVEWGGRVLQDGVEDVYMFLDDADGPHDGPREREELPTSVITVLTRCYSPGCSDDLPCYSFACPRKAHFEAPIQDVAGPEPAEAVEKEWAETVDPTVLRSLPESEVNRQTIIHRLISKEAQYVRDLELIDTLFIKPLRYASPSVFPTPVALDAFIDDVFGNLSAVRDSNCRLLDMMNVRQREHALVIKRIGDVLLEAATEFRLVYPTYIAHVPIAEKRLKDEVEKNLAFRLLLDQCQRRPEARRIDLKTFLNRPVEHLQKYEITLEAIAKETDGGNPDAAYLLEAAASFKNLQTVCTLQAWQHAMCKGPMSKFEWHNLISDDVREAIAKKEQKRQNIIFELIKGEMQYVKDLENIDVMYVQPLLHADPPVIPRERVRAFVAEVFNNFAQLHAHHQRLLERLHATQLNEHPVVHSITAAVFDAALNWREAYMEYITNYPKAEYRIVDEMATNPAFKEFVEQCTRHPDANRLDMKNFVNRPIPRLARYELLLKSIMEASADGHEDRESIPHVIEVIRALLKETEPGVASAEQKVELWKYNANLVWKQGEYVDLDLLDDNRSLIHAGRLLRPPETGFEWNGWSELFVLLFDNYLVMTKPKDKDKDGVTKYHVTRRPIPLELLTVANFTDGPTQRGAGILRFGNRGGGGGGGGGNLSAHPSDGPGTLPLAGATTSPESSSDSRLAYPCTLHHTGRLGGLHVLYAESAQARAEWREKLAEAQGLRKVVQEANKVFEVETLSIDTFLAPSFPAAPTSGSWNGDGALTGQVTCSVPFTTADGRALVAVGCAEGVWIGFRHDARSMRRVLHLKMVTQCAMLEEFGIFLVLADKSLFAYHIEALVPSSPHLANTSQTPQKLNGTKDVHFFSVGKLGDRTLVIYMKKKGMDSIFRVLEPVVDKINEKAKQPISLGSRLGFRAARSDWFRVYKDFFLPSESYDLIFLKARIAVLCTKGFEIMDLNDFKSVTIPQRDDTRQEKLAKRCESCRPMGMFRTSENEFLLCYDAEFGLFVNRHGDPSKDKPLIEWEGTAERVAWHPPYILIFDTRFIEVRTVETGRLCQIIQGEDVRAIWDGRGTSQPPPNFPKEGQTWQDIFGLETRIHGVMRAPDPPPTTNGPLAARRPVVAQHVFELVPTIPLYVPERLGSPTQQLALGGGYHGPMSNSPPQSPRHSSVSVNWR</sequence>